<dbReference type="Pfam" id="PF14689">
    <property type="entry name" value="SPOB_a"/>
    <property type="match status" value="1"/>
</dbReference>
<evidence type="ECO:0000313" key="6">
    <source>
        <dbReference type="Proteomes" id="UP000294919"/>
    </source>
</evidence>
<dbReference type="SUPFAM" id="SSF55874">
    <property type="entry name" value="ATPase domain of HSP90 chaperone/DNA topoisomerase II/histidine kinase"/>
    <property type="match status" value="1"/>
</dbReference>
<comment type="caution">
    <text evidence="5">The sequence shown here is derived from an EMBL/GenBank/DDBJ whole genome shotgun (WGS) entry which is preliminary data.</text>
</comment>
<name>A0A4R2KAB0_9FIRM</name>
<keyword evidence="3" id="KW-1133">Transmembrane helix</keyword>
<reference evidence="5 6" key="1">
    <citation type="submission" date="2019-03" db="EMBL/GenBank/DDBJ databases">
        <title>Genomic Encyclopedia of Type Strains, Phase IV (KMG-IV): sequencing the most valuable type-strain genomes for metagenomic binning, comparative biology and taxonomic classification.</title>
        <authorList>
            <person name="Goeker M."/>
        </authorList>
    </citation>
    <scope>NUCLEOTIDE SEQUENCE [LARGE SCALE GENOMIC DNA]</scope>
    <source>
        <strain evidence="5 6">DSM 102940</strain>
    </source>
</reference>
<feature type="domain" description="Histidine kinase" evidence="4">
    <location>
        <begin position="175"/>
        <end position="281"/>
    </location>
</feature>
<feature type="transmembrane region" description="Helical" evidence="3">
    <location>
        <begin position="40"/>
        <end position="58"/>
    </location>
</feature>
<protein>
    <submittedName>
        <fullName evidence="5">Sensor kinase SpoOB-type protein</fullName>
    </submittedName>
</protein>
<keyword evidence="1 5" id="KW-0808">Transferase</keyword>
<dbReference type="PROSITE" id="PS50109">
    <property type="entry name" value="HIS_KIN"/>
    <property type="match status" value="1"/>
</dbReference>
<dbReference type="GO" id="GO:0016301">
    <property type="term" value="F:kinase activity"/>
    <property type="evidence" value="ECO:0007669"/>
    <property type="project" value="UniProtKB-KW"/>
</dbReference>
<dbReference type="EMBL" id="SLWV01000026">
    <property type="protein sequence ID" value="TCO70401.1"/>
    <property type="molecule type" value="Genomic_DNA"/>
</dbReference>
<dbReference type="OrthoDB" id="1634477at2"/>
<dbReference type="GO" id="GO:0000160">
    <property type="term" value="P:phosphorelay signal transduction system"/>
    <property type="evidence" value="ECO:0007669"/>
    <property type="project" value="UniProtKB-KW"/>
</dbReference>
<sequence>MKIFNINTLIITIFLQLTLILIFNTSIVIATSLEGLKRCIPFFNLLIMLLTFFVIFSIKKTNEYRYKEIENKLLKNHLNNTKSLLTLFRTQRHSYINHIQTIKAMIYLEEYDDLIDYLEGVSQEYRSVSELIRVGNPALTALLNIKKEIAEKKGINLYIKCKHKSNFEWIKPWDLCDMVGNLIDNAIEATMFITNSKKWIKVKIDRSENKHVVQIENVGKLDKNIAIADLFKPGISTKSAVGRGYGLHIVKQIVEKYNGTVSIEETENKTVLVTLVLPERVKEDVEKIS</sequence>
<evidence type="ECO:0000313" key="5">
    <source>
        <dbReference type="EMBL" id="TCO70401.1"/>
    </source>
</evidence>
<dbReference type="GO" id="GO:0042802">
    <property type="term" value="F:identical protein binding"/>
    <property type="evidence" value="ECO:0007669"/>
    <property type="project" value="TreeGrafter"/>
</dbReference>
<keyword evidence="6" id="KW-1185">Reference proteome</keyword>
<dbReference type="InterPro" id="IPR005467">
    <property type="entry name" value="His_kinase_dom"/>
</dbReference>
<dbReference type="PANTHER" id="PTHR40448:SF1">
    <property type="entry name" value="TWO-COMPONENT SENSOR HISTIDINE KINASE"/>
    <property type="match status" value="1"/>
</dbReference>
<dbReference type="Pfam" id="PF14501">
    <property type="entry name" value="HATPase_c_5"/>
    <property type="match status" value="1"/>
</dbReference>
<dbReference type="InterPro" id="IPR032834">
    <property type="entry name" value="NatK-like_C"/>
</dbReference>
<dbReference type="Proteomes" id="UP000294919">
    <property type="component" value="Unassembled WGS sequence"/>
</dbReference>
<keyword evidence="1 5" id="KW-0418">Kinase</keyword>
<dbReference type="PANTHER" id="PTHR40448">
    <property type="entry name" value="TWO-COMPONENT SENSOR HISTIDINE KINASE"/>
    <property type="match status" value="1"/>
</dbReference>
<keyword evidence="2" id="KW-0902">Two-component regulatory system</keyword>
<dbReference type="Gene3D" id="3.30.565.10">
    <property type="entry name" value="Histidine kinase-like ATPase, C-terminal domain"/>
    <property type="match status" value="1"/>
</dbReference>
<keyword evidence="3" id="KW-0472">Membrane</keyword>
<dbReference type="Gene3D" id="1.10.287.130">
    <property type="match status" value="1"/>
</dbReference>
<proteinExistence type="predicted"/>
<evidence type="ECO:0000259" key="4">
    <source>
        <dbReference type="PROSITE" id="PS50109"/>
    </source>
</evidence>
<accession>A0A4R2KAB0</accession>
<organism evidence="5 6">
    <name type="scientific">Marinisporobacter balticus</name>
    <dbReference type="NCBI Taxonomy" id="2018667"/>
    <lineage>
        <taxon>Bacteria</taxon>
        <taxon>Bacillati</taxon>
        <taxon>Bacillota</taxon>
        <taxon>Clostridia</taxon>
        <taxon>Peptostreptococcales</taxon>
        <taxon>Thermotaleaceae</taxon>
        <taxon>Marinisporobacter</taxon>
    </lineage>
</organism>
<evidence type="ECO:0000256" key="2">
    <source>
        <dbReference type="ARBA" id="ARBA00023012"/>
    </source>
</evidence>
<dbReference type="InterPro" id="IPR003594">
    <property type="entry name" value="HATPase_dom"/>
</dbReference>
<dbReference type="InterPro" id="IPR036890">
    <property type="entry name" value="HATPase_C_sf"/>
</dbReference>
<dbReference type="RefSeq" id="WP_132247079.1">
    <property type="nucleotide sequence ID" value="NZ_SLWV01000026.1"/>
</dbReference>
<evidence type="ECO:0000256" key="1">
    <source>
        <dbReference type="ARBA" id="ARBA00022777"/>
    </source>
</evidence>
<dbReference type="InterPro" id="IPR039506">
    <property type="entry name" value="SPOB_a"/>
</dbReference>
<keyword evidence="3" id="KW-0812">Transmembrane</keyword>
<dbReference type="SMART" id="SM00387">
    <property type="entry name" value="HATPase_c"/>
    <property type="match status" value="1"/>
</dbReference>
<gene>
    <name evidence="5" type="ORF">EV214_12621</name>
</gene>
<evidence type="ECO:0000256" key="3">
    <source>
        <dbReference type="SAM" id="Phobius"/>
    </source>
</evidence>
<dbReference type="AlphaFoldDB" id="A0A4R2KAB0"/>